<evidence type="ECO:0000256" key="2">
    <source>
        <dbReference type="ARBA" id="ARBA00022649"/>
    </source>
</evidence>
<dbReference type="InterPro" id="IPR022907">
    <property type="entry name" value="VapC_family"/>
</dbReference>
<dbReference type="EMBL" id="CAADFL010000051">
    <property type="protein sequence ID" value="VFK07806.1"/>
    <property type="molecule type" value="Genomic_DNA"/>
</dbReference>
<evidence type="ECO:0000256" key="7">
    <source>
        <dbReference type="ARBA" id="ARBA00038093"/>
    </source>
</evidence>
<comment type="similarity">
    <text evidence="7 8">Belongs to the PINc/VapC protein family.</text>
</comment>
<dbReference type="Gene3D" id="3.40.50.1010">
    <property type="entry name" value="5'-nuclease"/>
    <property type="match status" value="1"/>
</dbReference>
<accession>A0A450S5Y5</accession>
<dbReference type="GO" id="GO:0016787">
    <property type="term" value="F:hydrolase activity"/>
    <property type="evidence" value="ECO:0007669"/>
    <property type="project" value="UniProtKB-KW"/>
</dbReference>
<dbReference type="GO" id="GO:0004540">
    <property type="term" value="F:RNA nuclease activity"/>
    <property type="evidence" value="ECO:0007669"/>
    <property type="project" value="InterPro"/>
</dbReference>
<evidence type="ECO:0000256" key="1">
    <source>
        <dbReference type="ARBA" id="ARBA00001946"/>
    </source>
</evidence>
<dbReference type="GO" id="GO:0000287">
    <property type="term" value="F:magnesium ion binding"/>
    <property type="evidence" value="ECO:0007669"/>
    <property type="project" value="UniProtKB-UniRule"/>
</dbReference>
<dbReference type="AlphaFoldDB" id="A0A450S5Y5"/>
<protein>
    <recommendedName>
        <fullName evidence="8">Ribonuclease VapC</fullName>
        <shortName evidence="8">RNase VapC</shortName>
        <ecNumber evidence="8">3.1.-.-</ecNumber>
    </recommendedName>
    <alternativeName>
        <fullName evidence="8">Toxin VapC</fullName>
    </alternativeName>
</protein>
<evidence type="ECO:0000256" key="8">
    <source>
        <dbReference type="HAMAP-Rule" id="MF_00265"/>
    </source>
</evidence>
<evidence type="ECO:0000313" key="12">
    <source>
        <dbReference type="EMBL" id="VFK07806.1"/>
    </source>
</evidence>
<keyword evidence="2 8" id="KW-1277">Toxin-antitoxin system</keyword>
<keyword evidence="3 8" id="KW-0540">Nuclease</keyword>
<feature type="binding site" evidence="8">
    <location>
        <position position="104"/>
    </location>
    <ligand>
        <name>Mg(2+)</name>
        <dbReference type="ChEBI" id="CHEBI:18420"/>
    </ligand>
</feature>
<dbReference type="HAMAP" id="MF_00265">
    <property type="entry name" value="VapC_Nob1"/>
    <property type="match status" value="1"/>
</dbReference>
<dbReference type="SUPFAM" id="SSF88723">
    <property type="entry name" value="PIN domain-like"/>
    <property type="match status" value="1"/>
</dbReference>
<dbReference type="GO" id="GO:0090729">
    <property type="term" value="F:toxin activity"/>
    <property type="evidence" value="ECO:0007669"/>
    <property type="project" value="UniProtKB-KW"/>
</dbReference>
<dbReference type="InterPro" id="IPR050556">
    <property type="entry name" value="Type_II_TA_system_RNase"/>
</dbReference>
<dbReference type="InterPro" id="IPR002716">
    <property type="entry name" value="PIN_dom"/>
</dbReference>
<evidence type="ECO:0000256" key="3">
    <source>
        <dbReference type="ARBA" id="ARBA00022722"/>
    </source>
</evidence>
<dbReference type="EMBL" id="CAADFA010000046">
    <property type="protein sequence ID" value="VFJ47536.1"/>
    <property type="molecule type" value="Genomic_DNA"/>
</dbReference>
<evidence type="ECO:0000256" key="5">
    <source>
        <dbReference type="ARBA" id="ARBA00022801"/>
    </source>
</evidence>
<feature type="binding site" evidence="8">
    <location>
        <position position="5"/>
    </location>
    <ligand>
        <name>Mg(2+)</name>
        <dbReference type="ChEBI" id="CHEBI:18420"/>
    </ligand>
</feature>
<evidence type="ECO:0000256" key="6">
    <source>
        <dbReference type="ARBA" id="ARBA00022842"/>
    </source>
</evidence>
<organism evidence="10">
    <name type="scientific">Candidatus Kentrum sp. FM</name>
    <dbReference type="NCBI Taxonomy" id="2126340"/>
    <lineage>
        <taxon>Bacteria</taxon>
        <taxon>Pseudomonadati</taxon>
        <taxon>Pseudomonadota</taxon>
        <taxon>Gammaproteobacteria</taxon>
        <taxon>Candidatus Kentrum</taxon>
    </lineage>
</organism>
<proteinExistence type="inferred from homology"/>
<evidence type="ECO:0000256" key="4">
    <source>
        <dbReference type="ARBA" id="ARBA00022723"/>
    </source>
</evidence>
<comment type="cofactor">
    <cofactor evidence="1 8">
        <name>Mg(2+)</name>
        <dbReference type="ChEBI" id="CHEBI:18420"/>
    </cofactor>
</comment>
<keyword evidence="4 8" id="KW-0479">Metal-binding</keyword>
<evidence type="ECO:0000259" key="9">
    <source>
        <dbReference type="Pfam" id="PF01850"/>
    </source>
</evidence>
<gene>
    <name evidence="8" type="primary">vapC</name>
    <name evidence="10" type="ORF">BECKFM1743A_GA0114220_100465</name>
    <name evidence="12" type="ORF">BECKFM1743B_GA0114221_100517</name>
    <name evidence="11" type="ORF">BECKFM1743C_GA0114222_100465</name>
</gene>
<comment type="function">
    <text evidence="8">Toxic component of a toxin-antitoxin (TA) system. An RNase.</text>
</comment>
<dbReference type="Pfam" id="PF01850">
    <property type="entry name" value="PIN"/>
    <property type="match status" value="1"/>
</dbReference>
<dbReference type="PANTHER" id="PTHR33653">
    <property type="entry name" value="RIBONUCLEASE VAPC2"/>
    <property type="match status" value="1"/>
</dbReference>
<evidence type="ECO:0000313" key="10">
    <source>
        <dbReference type="EMBL" id="VFJ47296.1"/>
    </source>
</evidence>
<dbReference type="InterPro" id="IPR029060">
    <property type="entry name" value="PIN-like_dom_sf"/>
</dbReference>
<dbReference type="PANTHER" id="PTHR33653:SF1">
    <property type="entry name" value="RIBONUCLEASE VAPC2"/>
    <property type="match status" value="1"/>
</dbReference>
<evidence type="ECO:0000313" key="11">
    <source>
        <dbReference type="EMBL" id="VFJ47536.1"/>
    </source>
</evidence>
<name>A0A450S5Y5_9GAMM</name>
<keyword evidence="8" id="KW-0800">Toxin</keyword>
<sequence>MIVLDTNVLSALMRARPDPSVVAWLDTQPVQSVWITAITLFEARFGLALLPAGKRRISLEEQLSRLLREDLEGRILDFDETSAREAAALAAGRQKSGRPVDMRDTFIAGIVLARKAALATGNTRHFRDFKVAVINPWDTASKSIKNNNLPK</sequence>
<dbReference type="EMBL" id="CAADEZ010000046">
    <property type="protein sequence ID" value="VFJ47296.1"/>
    <property type="molecule type" value="Genomic_DNA"/>
</dbReference>
<keyword evidence="6 8" id="KW-0460">Magnesium</keyword>
<dbReference type="EC" id="3.1.-.-" evidence="8"/>
<dbReference type="CDD" id="cd18731">
    <property type="entry name" value="PIN_NgFitB-like"/>
    <property type="match status" value="1"/>
</dbReference>
<reference evidence="10" key="1">
    <citation type="submission" date="2019-02" db="EMBL/GenBank/DDBJ databases">
        <authorList>
            <person name="Gruber-Vodicka R. H."/>
            <person name="Seah K. B. B."/>
        </authorList>
    </citation>
    <scope>NUCLEOTIDE SEQUENCE</scope>
    <source>
        <strain evidence="10">BECK_BZ163</strain>
        <strain evidence="12">BECK_BZ164</strain>
        <strain evidence="11">BECK_BZ165</strain>
    </source>
</reference>
<feature type="domain" description="PIN" evidence="9">
    <location>
        <begin position="2"/>
        <end position="128"/>
    </location>
</feature>
<keyword evidence="5 8" id="KW-0378">Hydrolase</keyword>